<dbReference type="AlphaFoldDB" id="J0WLD5"/>
<feature type="region of interest" description="Disordered" evidence="1">
    <location>
        <begin position="212"/>
        <end position="260"/>
    </location>
</feature>
<accession>J0WLD5</accession>
<organism evidence="2 3">
    <name type="scientific">Auricularia subglabra (strain TFB-10046 / SS5)</name>
    <name type="common">White-rot fungus</name>
    <name type="synonym">Auricularia delicata (strain TFB10046)</name>
    <dbReference type="NCBI Taxonomy" id="717982"/>
    <lineage>
        <taxon>Eukaryota</taxon>
        <taxon>Fungi</taxon>
        <taxon>Dikarya</taxon>
        <taxon>Basidiomycota</taxon>
        <taxon>Agaricomycotina</taxon>
        <taxon>Agaricomycetes</taxon>
        <taxon>Auriculariales</taxon>
        <taxon>Auriculariaceae</taxon>
        <taxon>Auricularia</taxon>
    </lineage>
</organism>
<dbReference type="Proteomes" id="UP000006514">
    <property type="component" value="Unassembled WGS sequence"/>
</dbReference>
<evidence type="ECO:0008006" key="4">
    <source>
        <dbReference type="Google" id="ProtNLM"/>
    </source>
</evidence>
<name>J0WLD5_AURST</name>
<gene>
    <name evidence="2" type="ORF">AURDEDRAFT_132089</name>
</gene>
<protein>
    <recommendedName>
        <fullName evidence="4">BRCT domain-containing protein</fullName>
    </recommendedName>
</protein>
<dbReference type="EMBL" id="JH688837">
    <property type="protein sequence ID" value="EJD32575.1"/>
    <property type="molecule type" value="Genomic_DNA"/>
</dbReference>
<sequence>MAKTSSPAVPPLLRGMFVYVDRCVLCREDEEEQLRRLERRIKAMSGTITDSLEIATYVLAMPMRTVLDAALQSTRGEIVYFWFVDHAYDAGALPHVAAYKVDSSLDSATTYPYAFPVARPLGSAAGAPAPATPAVAEMATARVTRARSGVHIAAVDKEGSAAPSDGTAVGEPAGAAERLAIPARPAKRAKKVTDFLCRGCTVSDSRGDALWNSQTATHGADGGGGSAGPSVAASARNGRSPSPSNPAESPRERPPFPLPDFQMPGARNKFAFDEVRQWAKQAVTWLACYTYLSAAAPTAMVKQASPLLFRTLKDDLKTSSLYNIYKADAEYKQELLKAARAGRIRANSLKVKHLSEKDVEGILDAAGATYRKKRDSLRLLLEVEEGEGDESGESEEEDEEEGAAGDKNETAATASDNKKRTRSISL</sequence>
<feature type="region of interest" description="Disordered" evidence="1">
    <location>
        <begin position="383"/>
        <end position="426"/>
    </location>
</feature>
<dbReference type="InParanoid" id="J0WLD5"/>
<evidence type="ECO:0000313" key="3">
    <source>
        <dbReference type="Proteomes" id="UP000006514"/>
    </source>
</evidence>
<reference evidence="3" key="1">
    <citation type="journal article" date="2012" name="Science">
        <title>The Paleozoic origin of enzymatic lignin decomposition reconstructed from 31 fungal genomes.</title>
        <authorList>
            <person name="Floudas D."/>
            <person name="Binder M."/>
            <person name="Riley R."/>
            <person name="Barry K."/>
            <person name="Blanchette R.A."/>
            <person name="Henrissat B."/>
            <person name="Martinez A.T."/>
            <person name="Otillar R."/>
            <person name="Spatafora J.W."/>
            <person name="Yadav J.S."/>
            <person name="Aerts A."/>
            <person name="Benoit I."/>
            <person name="Boyd A."/>
            <person name="Carlson A."/>
            <person name="Copeland A."/>
            <person name="Coutinho P.M."/>
            <person name="de Vries R.P."/>
            <person name="Ferreira P."/>
            <person name="Findley K."/>
            <person name="Foster B."/>
            <person name="Gaskell J."/>
            <person name="Glotzer D."/>
            <person name="Gorecki P."/>
            <person name="Heitman J."/>
            <person name="Hesse C."/>
            <person name="Hori C."/>
            <person name="Igarashi K."/>
            <person name="Jurgens J.A."/>
            <person name="Kallen N."/>
            <person name="Kersten P."/>
            <person name="Kohler A."/>
            <person name="Kuees U."/>
            <person name="Kumar T.K.A."/>
            <person name="Kuo A."/>
            <person name="LaButti K."/>
            <person name="Larrondo L.F."/>
            <person name="Lindquist E."/>
            <person name="Ling A."/>
            <person name="Lombard V."/>
            <person name="Lucas S."/>
            <person name="Lundell T."/>
            <person name="Martin R."/>
            <person name="McLaughlin D.J."/>
            <person name="Morgenstern I."/>
            <person name="Morin E."/>
            <person name="Murat C."/>
            <person name="Nagy L.G."/>
            <person name="Nolan M."/>
            <person name="Ohm R.A."/>
            <person name="Patyshakuliyeva A."/>
            <person name="Rokas A."/>
            <person name="Ruiz-Duenas F.J."/>
            <person name="Sabat G."/>
            <person name="Salamov A."/>
            <person name="Samejima M."/>
            <person name="Schmutz J."/>
            <person name="Slot J.C."/>
            <person name="St John F."/>
            <person name="Stenlid J."/>
            <person name="Sun H."/>
            <person name="Sun S."/>
            <person name="Syed K."/>
            <person name="Tsang A."/>
            <person name="Wiebenga A."/>
            <person name="Young D."/>
            <person name="Pisabarro A."/>
            <person name="Eastwood D.C."/>
            <person name="Martin F."/>
            <person name="Cullen D."/>
            <person name="Grigoriev I.V."/>
            <person name="Hibbett D.S."/>
        </authorList>
    </citation>
    <scope>NUCLEOTIDE SEQUENCE [LARGE SCALE GENOMIC DNA]</scope>
    <source>
        <strain evidence="3">TFB10046</strain>
    </source>
</reference>
<evidence type="ECO:0000313" key="2">
    <source>
        <dbReference type="EMBL" id="EJD32575.1"/>
    </source>
</evidence>
<evidence type="ECO:0000256" key="1">
    <source>
        <dbReference type="SAM" id="MobiDB-lite"/>
    </source>
</evidence>
<keyword evidence="3" id="KW-1185">Reference proteome</keyword>
<proteinExistence type="predicted"/>
<dbReference type="KEGG" id="adl:AURDEDRAFT_132089"/>
<feature type="compositionally biased region" description="Acidic residues" evidence="1">
    <location>
        <begin position="383"/>
        <end position="403"/>
    </location>
</feature>
<feature type="compositionally biased region" description="Polar residues" evidence="1">
    <location>
        <begin position="237"/>
        <end position="247"/>
    </location>
</feature>